<sequence length="157" mass="17191">MPGPVLWMNGDVVFDAEVLRRLLPFLESDRSAIAVNTATTAEEEVKYTVDDAGHVLALSKQVPVDAALGESVGINLVSASDRPALVRRLEECAEQDYFERGIEPGDRARRAAGDAGRHQRPLRRGGGLRRGPRAGHRRTTRVRGTREPVTGPRRSVC</sequence>
<feature type="region of interest" description="Disordered" evidence="1">
    <location>
        <begin position="103"/>
        <end position="157"/>
    </location>
</feature>
<organism evidence="2 3">
    <name type="scientific">Angustibacter aerolatus</name>
    <dbReference type="NCBI Taxonomy" id="1162965"/>
    <lineage>
        <taxon>Bacteria</taxon>
        <taxon>Bacillati</taxon>
        <taxon>Actinomycetota</taxon>
        <taxon>Actinomycetes</taxon>
        <taxon>Kineosporiales</taxon>
        <taxon>Kineosporiaceae</taxon>
    </lineage>
</organism>
<reference evidence="3" key="1">
    <citation type="journal article" date="2019" name="Int. J. Syst. Evol. Microbiol.">
        <title>The Global Catalogue of Microorganisms (GCM) 10K type strain sequencing project: providing services to taxonomists for standard genome sequencing and annotation.</title>
        <authorList>
            <consortium name="The Broad Institute Genomics Platform"/>
            <consortium name="The Broad Institute Genome Sequencing Center for Infectious Disease"/>
            <person name="Wu L."/>
            <person name="Ma J."/>
        </authorList>
    </citation>
    <scope>NUCLEOTIDE SEQUENCE [LARGE SCALE GENOMIC DNA]</scope>
    <source>
        <strain evidence="3">NBRC 108730</strain>
    </source>
</reference>
<feature type="compositionally biased region" description="Basic and acidic residues" evidence="1">
    <location>
        <begin position="103"/>
        <end position="117"/>
    </location>
</feature>
<comment type="caution">
    <text evidence="2">The sequence shown here is derived from an EMBL/GenBank/DDBJ whole genome shotgun (WGS) entry which is preliminary data.</text>
</comment>
<dbReference type="SUPFAM" id="SSF53448">
    <property type="entry name" value="Nucleotide-diphospho-sugar transferases"/>
    <property type="match status" value="1"/>
</dbReference>
<proteinExistence type="predicted"/>
<protein>
    <submittedName>
        <fullName evidence="2">Uncharacterized protein</fullName>
    </submittedName>
</protein>
<keyword evidence="3" id="KW-1185">Reference proteome</keyword>
<feature type="compositionally biased region" description="Basic residues" evidence="1">
    <location>
        <begin position="118"/>
        <end position="143"/>
    </location>
</feature>
<dbReference type="EMBL" id="BSUZ01000001">
    <property type="protein sequence ID" value="GMA88395.1"/>
    <property type="molecule type" value="Genomic_DNA"/>
</dbReference>
<dbReference type="InterPro" id="IPR029044">
    <property type="entry name" value="Nucleotide-diphossugar_trans"/>
</dbReference>
<name>A0ABQ6JJG6_9ACTN</name>
<evidence type="ECO:0000256" key="1">
    <source>
        <dbReference type="SAM" id="MobiDB-lite"/>
    </source>
</evidence>
<accession>A0ABQ6JJG6</accession>
<dbReference type="Proteomes" id="UP001157017">
    <property type="component" value="Unassembled WGS sequence"/>
</dbReference>
<evidence type="ECO:0000313" key="3">
    <source>
        <dbReference type="Proteomes" id="UP001157017"/>
    </source>
</evidence>
<gene>
    <name evidence="2" type="ORF">GCM10025868_36450</name>
</gene>
<evidence type="ECO:0000313" key="2">
    <source>
        <dbReference type="EMBL" id="GMA88395.1"/>
    </source>
</evidence>